<name>A0A1J1A9Y0_9EURY</name>
<protein>
    <submittedName>
        <fullName evidence="1">Uncharacterized protein</fullName>
    </submittedName>
</protein>
<organism evidence="1 2">
    <name type="scientific">Halodesulfurarchaeum formicicum</name>
    <dbReference type="NCBI Taxonomy" id="1873524"/>
    <lineage>
        <taxon>Archaea</taxon>
        <taxon>Methanobacteriati</taxon>
        <taxon>Methanobacteriota</taxon>
        <taxon>Stenosarchaea group</taxon>
        <taxon>Halobacteria</taxon>
        <taxon>Halobacteriales</taxon>
        <taxon>Halobacteriaceae</taxon>
        <taxon>Halodesulfurarchaeum</taxon>
    </lineage>
</organism>
<sequence length="125" mass="14017">MNKVGESTVEAGEMNILLDGVIKLKPFSGGSEPYDAPFSEVMQRLSREWNDVDHIAIDLFVFFTDVVGEEYGMHVESYSDIPLSMDLTFEEALERGSKHSRIGDPLTEDDAAAMIPLNPENMDFR</sequence>
<dbReference type="KEGG" id="hhsr:HSR6_0134"/>
<evidence type="ECO:0000313" key="1">
    <source>
        <dbReference type="EMBL" id="APE94608.1"/>
    </source>
</evidence>
<dbReference type="Proteomes" id="UP000186165">
    <property type="component" value="Chromosome"/>
</dbReference>
<evidence type="ECO:0000313" key="2">
    <source>
        <dbReference type="Proteomes" id="UP000186165"/>
    </source>
</evidence>
<reference evidence="2" key="1">
    <citation type="submission" date="2016-08" db="EMBL/GenBank/DDBJ databases">
        <title>Discovery of first anaerobic lithoheterotrophic haloarchae widely represented in hypersaline habitats.</title>
        <authorList>
            <person name="Sorokin D.Y."/>
            <person name="Kublanov I.V."/>
            <person name="Roman P."/>
            <person name="Sinninghe Damste J.S."/>
            <person name="Golyshin P.N."/>
            <person name="Rojo D."/>
            <person name="Ciordia S."/>
            <person name="Mena Md.C."/>
            <person name="Ferrer M."/>
            <person name="Smedile F."/>
            <person name="Messina E."/>
            <person name="La Cono V."/>
            <person name="Yakimov M.M."/>
        </authorList>
    </citation>
    <scope>NUCLEOTIDE SEQUENCE [LARGE SCALE GENOMIC DNA]</scope>
    <source>
        <strain evidence="2">HSR6</strain>
    </source>
</reference>
<keyword evidence="2" id="KW-1185">Reference proteome</keyword>
<dbReference type="EMBL" id="CP016804">
    <property type="protein sequence ID" value="APE94608.1"/>
    <property type="molecule type" value="Genomic_DNA"/>
</dbReference>
<gene>
    <name evidence="1" type="ORF">HSR6_0134</name>
</gene>
<accession>A0A1J1A9Y0</accession>
<proteinExistence type="predicted"/>
<dbReference type="AlphaFoldDB" id="A0A1J1A9Y0"/>